<reference evidence="3 4" key="1">
    <citation type="submission" date="2017-10" db="EMBL/GenBank/DDBJ databases">
        <title>Sequencing the genomes of 1000 actinobacteria strains.</title>
        <authorList>
            <person name="Klenk H.-P."/>
        </authorList>
    </citation>
    <scope>NUCLEOTIDE SEQUENCE [LARGE SCALE GENOMIC DNA]</scope>
    <source>
        <strain evidence="3 4">DSM 18966</strain>
    </source>
</reference>
<dbReference type="PANTHER" id="PTHR47992">
    <property type="entry name" value="PROTEIN PHOSPHATASE"/>
    <property type="match status" value="1"/>
</dbReference>
<dbReference type="InterPro" id="IPR036457">
    <property type="entry name" value="PPM-type-like_dom_sf"/>
</dbReference>
<organism evidence="3 4">
    <name type="scientific">Sanguibacter antarcticus</name>
    <dbReference type="NCBI Taxonomy" id="372484"/>
    <lineage>
        <taxon>Bacteria</taxon>
        <taxon>Bacillati</taxon>
        <taxon>Actinomycetota</taxon>
        <taxon>Actinomycetes</taxon>
        <taxon>Micrococcales</taxon>
        <taxon>Sanguibacteraceae</taxon>
        <taxon>Sanguibacter</taxon>
    </lineage>
</organism>
<dbReference type="Pfam" id="PF13672">
    <property type="entry name" value="PP2C_2"/>
    <property type="match status" value="1"/>
</dbReference>
<evidence type="ECO:0000313" key="3">
    <source>
        <dbReference type="EMBL" id="PFG34391.1"/>
    </source>
</evidence>
<dbReference type="SMART" id="SM00331">
    <property type="entry name" value="PP2C_SIG"/>
    <property type="match status" value="1"/>
</dbReference>
<dbReference type="OrthoDB" id="9801841at2"/>
<dbReference type="RefSeq" id="WP_098455433.1">
    <property type="nucleotide sequence ID" value="NZ_PDJG01000001.1"/>
</dbReference>
<dbReference type="SMART" id="SM00332">
    <property type="entry name" value="PP2Cc"/>
    <property type="match status" value="1"/>
</dbReference>
<dbReference type="CDD" id="cd00143">
    <property type="entry name" value="PP2Cc"/>
    <property type="match status" value="1"/>
</dbReference>
<evidence type="ECO:0000259" key="2">
    <source>
        <dbReference type="PROSITE" id="PS51746"/>
    </source>
</evidence>
<dbReference type="SUPFAM" id="SSF81606">
    <property type="entry name" value="PP2C-like"/>
    <property type="match status" value="1"/>
</dbReference>
<feature type="region of interest" description="Disordered" evidence="1">
    <location>
        <begin position="258"/>
        <end position="292"/>
    </location>
</feature>
<dbReference type="AlphaFoldDB" id="A0A2A9E769"/>
<evidence type="ECO:0000256" key="1">
    <source>
        <dbReference type="SAM" id="MobiDB-lite"/>
    </source>
</evidence>
<proteinExistence type="predicted"/>
<sequence>MTRGAGAGIPAGRSPFIARWGAATDRGAVRRVNEDSLLATPPFFLVADGMGGHDAGDIASSIVLDAFSPYVKQTAVTEEDVRSAVLGARRAVVEFFEPTSMSGGSTLTGVAMSTVGDEPALVVVNIGDSRTYRLSDGHLEQLSKDHSTVQELVDAGSLTPEDARTHPSRNVITRAISPTADSEPDVWSVPARPGDRFLACSDGLTGEISDEHIHDILAAHDDPQAAAGALVDAALAEEARDNITVVVVDVVALARSADEQSADATGADGGTGEHGADDHSDIEDTIPTVARG</sequence>
<dbReference type="InterPro" id="IPR015655">
    <property type="entry name" value="PP2C"/>
</dbReference>
<dbReference type="PROSITE" id="PS51746">
    <property type="entry name" value="PPM_2"/>
    <property type="match status" value="1"/>
</dbReference>
<dbReference type="Proteomes" id="UP000225548">
    <property type="component" value="Unassembled WGS sequence"/>
</dbReference>
<accession>A0A2A9E769</accession>
<name>A0A2A9E769_9MICO</name>
<gene>
    <name evidence="3" type="ORF">ATL42_2301</name>
</gene>
<dbReference type="GO" id="GO:0004722">
    <property type="term" value="F:protein serine/threonine phosphatase activity"/>
    <property type="evidence" value="ECO:0007669"/>
    <property type="project" value="InterPro"/>
</dbReference>
<dbReference type="EMBL" id="PDJG01000001">
    <property type="protein sequence ID" value="PFG34391.1"/>
    <property type="molecule type" value="Genomic_DNA"/>
</dbReference>
<feature type="domain" description="PPM-type phosphatase" evidence="2">
    <location>
        <begin position="19"/>
        <end position="250"/>
    </location>
</feature>
<comment type="caution">
    <text evidence="3">The sequence shown here is derived from an EMBL/GenBank/DDBJ whole genome shotgun (WGS) entry which is preliminary data.</text>
</comment>
<evidence type="ECO:0000313" key="4">
    <source>
        <dbReference type="Proteomes" id="UP000225548"/>
    </source>
</evidence>
<keyword evidence="4" id="KW-1185">Reference proteome</keyword>
<dbReference type="Gene3D" id="3.60.40.10">
    <property type="entry name" value="PPM-type phosphatase domain"/>
    <property type="match status" value="1"/>
</dbReference>
<dbReference type="InterPro" id="IPR001932">
    <property type="entry name" value="PPM-type_phosphatase-like_dom"/>
</dbReference>
<protein>
    <submittedName>
        <fullName evidence="3">Protein phosphatase</fullName>
    </submittedName>
</protein>